<evidence type="ECO:0000256" key="1">
    <source>
        <dbReference type="PROSITE-ProRule" id="PRU01122"/>
    </source>
</evidence>
<comment type="catalytic activity">
    <reaction evidence="1">
        <text>Hydrolysis of proteins in presence of ATP.</text>
        <dbReference type="EC" id="3.4.21.53"/>
    </reaction>
</comment>
<proteinExistence type="inferred from homology"/>
<reference evidence="4" key="1">
    <citation type="journal article" date="2014" name="Int. J. Syst. Evol. Microbiol.">
        <title>Complete genome sequence of Corynebacterium casei LMG S-19264T (=DSM 44701T), isolated from a smear-ripened cheese.</title>
        <authorList>
            <consortium name="US DOE Joint Genome Institute (JGI-PGF)"/>
            <person name="Walter F."/>
            <person name="Albersmeier A."/>
            <person name="Kalinowski J."/>
            <person name="Ruckert C."/>
        </authorList>
    </citation>
    <scope>NUCLEOTIDE SEQUENCE</scope>
    <source>
        <strain evidence="4">CGMCC 1.15794</strain>
    </source>
</reference>
<dbReference type="PROSITE" id="PS51786">
    <property type="entry name" value="LON_PROTEOLYTIC"/>
    <property type="match status" value="1"/>
</dbReference>
<dbReference type="PANTHER" id="PTHR10046">
    <property type="entry name" value="ATP DEPENDENT LON PROTEASE FAMILY MEMBER"/>
    <property type="match status" value="1"/>
</dbReference>
<dbReference type="EC" id="3.4.21.53" evidence="1"/>
<comment type="caution">
    <text evidence="4">The sequence shown here is derived from an EMBL/GenBank/DDBJ whole genome shotgun (WGS) entry which is preliminary data.</text>
</comment>
<dbReference type="PRINTS" id="PR00830">
    <property type="entry name" value="ENDOLAPTASE"/>
</dbReference>
<name>A0A917ML20_9MICO</name>
<feature type="active site" evidence="1">
    <location>
        <position position="118"/>
    </location>
</feature>
<feature type="chain" id="PRO_5037955527" description="endopeptidase La" evidence="2">
    <location>
        <begin position="31"/>
        <end position="640"/>
    </location>
</feature>
<dbReference type="RefSeq" id="WP_188755283.1">
    <property type="nucleotide sequence ID" value="NZ_BMJY01000003.1"/>
</dbReference>
<dbReference type="PROSITE" id="PS51257">
    <property type="entry name" value="PROKAR_LIPOPROTEIN"/>
    <property type="match status" value="1"/>
</dbReference>
<dbReference type="EMBL" id="BMJY01000003">
    <property type="protein sequence ID" value="GGH39841.1"/>
    <property type="molecule type" value="Genomic_DNA"/>
</dbReference>
<keyword evidence="1" id="KW-0378">Hydrolase</keyword>
<feature type="signal peptide" evidence="2">
    <location>
        <begin position="1"/>
        <end position="30"/>
    </location>
</feature>
<feature type="domain" description="Lon proteolytic" evidence="3">
    <location>
        <begin position="114"/>
        <end position="219"/>
    </location>
</feature>
<dbReference type="GO" id="GO:0030163">
    <property type="term" value="P:protein catabolic process"/>
    <property type="evidence" value="ECO:0007669"/>
    <property type="project" value="InterPro"/>
</dbReference>
<comment type="similarity">
    <text evidence="1">Belongs to the peptidase S16 family.</text>
</comment>
<gene>
    <name evidence="4" type="ORF">GCM10010921_11340</name>
</gene>
<dbReference type="GO" id="GO:0006508">
    <property type="term" value="P:proteolysis"/>
    <property type="evidence" value="ECO:0007669"/>
    <property type="project" value="UniProtKB-KW"/>
</dbReference>
<sequence length="640" mass="67346">MNRRPPSRMLCGITLLVSALVLSACSGAGGAQDESRSLSVHWLAYSGDGGSVGETRLTRTPSEDGDFRVEFSENEVGGIGEASQAAAWNAAIVSTLLTGGELSGAYRFETDGRIDGPSAGALTTAGLIALHRGDELLEGVTMTGTINPTGTIGPVGGIPEKLQGAADAEFTKVLVPLGQRNVPDVEGREVDVVREGERLGIEVVEVSDVYEAYEHLTGEVLRPPSSSAQPRLDNASYAKVEAQTGAVLARYEEAMRGFSRAPRPFQDMFLVEGGLVQEVETRAQKARDLQRQGQQAGAYIAAGEAAALAATLEAGANLLNPVFTQGFDGLGLVFADALDIGPSVAKVESFLDQLAGYQPKTIADVEGLVNAYAGTFDAYSLLIFATGRIEAIQQRFEGGGYGSLEELFTELVQPVLYAQLAEAQLAVTQSSFEIGRDNPGASISEDVDVHAVGAFFRRGADANFKAFEEAFVTPQAEAAGMSNAQLLDLLSNVDLTVAAARTQPGIEAFVSRYIGEDSTNAAYATLGYGLNNYVRNAMLVDKYYNNAILDSAFTVTGVRWDAVLNHAIDLGRDHLSSEIALLRDHDTEPVLAVGGYESAVLSASGDVASRFGAVSSLNGGFVTARVLSYLGGFPASLAAD</sequence>
<evidence type="ECO:0000256" key="2">
    <source>
        <dbReference type="SAM" id="SignalP"/>
    </source>
</evidence>
<dbReference type="GO" id="GO:0005524">
    <property type="term" value="F:ATP binding"/>
    <property type="evidence" value="ECO:0007669"/>
    <property type="project" value="InterPro"/>
</dbReference>
<evidence type="ECO:0000313" key="4">
    <source>
        <dbReference type="EMBL" id="GGH39841.1"/>
    </source>
</evidence>
<dbReference type="SUPFAM" id="SSF54211">
    <property type="entry name" value="Ribosomal protein S5 domain 2-like"/>
    <property type="match status" value="1"/>
</dbReference>
<dbReference type="InterPro" id="IPR014721">
    <property type="entry name" value="Ribsml_uS5_D2-typ_fold_subgr"/>
</dbReference>
<accession>A0A917ML20</accession>
<dbReference type="GO" id="GO:0004252">
    <property type="term" value="F:serine-type endopeptidase activity"/>
    <property type="evidence" value="ECO:0007669"/>
    <property type="project" value="UniProtKB-UniRule"/>
</dbReference>
<evidence type="ECO:0000259" key="3">
    <source>
        <dbReference type="PROSITE" id="PS51786"/>
    </source>
</evidence>
<evidence type="ECO:0000313" key="5">
    <source>
        <dbReference type="Proteomes" id="UP000657592"/>
    </source>
</evidence>
<organism evidence="4 5">
    <name type="scientific">Microbacterium album</name>
    <dbReference type="NCBI Taxonomy" id="2053191"/>
    <lineage>
        <taxon>Bacteria</taxon>
        <taxon>Bacillati</taxon>
        <taxon>Actinomycetota</taxon>
        <taxon>Actinomycetes</taxon>
        <taxon>Micrococcales</taxon>
        <taxon>Microbacteriaceae</taxon>
        <taxon>Microbacterium</taxon>
    </lineage>
</organism>
<reference evidence="4" key="2">
    <citation type="submission" date="2020-09" db="EMBL/GenBank/DDBJ databases">
        <authorList>
            <person name="Sun Q."/>
            <person name="Zhou Y."/>
        </authorList>
    </citation>
    <scope>NUCLEOTIDE SEQUENCE</scope>
    <source>
        <strain evidence="4">CGMCC 1.15794</strain>
    </source>
</reference>
<keyword evidence="1" id="KW-0645">Protease</keyword>
<dbReference type="GO" id="GO:0004176">
    <property type="term" value="F:ATP-dependent peptidase activity"/>
    <property type="evidence" value="ECO:0007669"/>
    <property type="project" value="UniProtKB-UniRule"/>
</dbReference>
<keyword evidence="1" id="KW-0720">Serine protease</keyword>
<dbReference type="InterPro" id="IPR008269">
    <property type="entry name" value="Lon_proteolytic"/>
</dbReference>
<keyword evidence="5" id="KW-1185">Reference proteome</keyword>
<protein>
    <recommendedName>
        <fullName evidence="1">endopeptidase La</fullName>
        <ecNumber evidence="1">3.4.21.53</ecNumber>
    </recommendedName>
</protein>
<keyword evidence="2" id="KW-0732">Signal</keyword>
<dbReference type="Gene3D" id="3.30.230.10">
    <property type="match status" value="1"/>
</dbReference>
<dbReference type="InterPro" id="IPR027065">
    <property type="entry name" value="Lon_Prtase"/>
</dbReference>
<dbReference type="Proteomes" id="UP000657592">
    <property type="component" value="Unassembled WGS sequence"/>
</dbReference>
<dbReference type="AlphaFoldDB" id="A0A917ML20"/>
<dbReference type="InterPro" id="IPR020568">
    <property type="entry name" value="Ribosomal_Su5_D2-typ_SF"/>
</dbReference>
<dbReference type="Pfam" id="PF05362">
    <property type="entry name" value="Lon_C"/>
    <property type="match status" value="1"/>
</dbReference>
<feature type="active site" evidence="1">
    <location>
        <position position="161"/>
    </location>
</feature>